<sequence length="357" mass="38890">MKKVNGNFFYFMLNSEHLKHNLVSFILNESVVNVKLIHIFIHILQYLPNISFLGISKEGIEKKRKKKPDVSITSCYNPTTHSCMGSVFVFVLVLTGAVRSLPLCRDSFRSSSLFLSQREIRKPILIQQRPEVWGQKRDQHTDSVLYKTQRRMGAQLTKGEATVDGKAVADKANGQENGHVKTNGDVSTKPDGEAVAADGNGTTEVAKEEAAKTEEGDGIEAAPATEGDAAKSDGEAAKETKKKKKFSLKNSFKFKGISLKKNKKGSEEAAEPAATATGEDKPEENGQAATETKEEEPAAAETNETPAPEAEAEAEAEAEPKAEAEAEPKAEAEEPKAEEHFLGGIRPGFVPCMDWND</sequence>
<comment type="similarity">
    <text evidence="3">Belongs to the MARCKS family.</text>
</comment>
<organism evidence="11 12">
    <name type="scientific">Cyprinus carpio</name>
    <name type="common">Common carp</name>
    <dbReference type="NCBI Taxonomy" id="7962"/>
    <lineage>
        <taxon>Eukaryota</taxon>
        <taxon>Metazoa</taxon>
        <taxon>Chordata</taxon>
        <taxon>Craniata</taxon>
        <taxon>Vertebrata</taxon>
        <taxon>Euteleostomi</taxon>
        <taxon>Actinopterygii</taxon>
        <taxon>Neopterygii</taxon>
        <taxon>Teleostei</taxon>
        <taxon>Ostariophysi</taxon>
        <taxon>Cypriniformes</taxon>
        <taxon>Cyprinidae</taxon>
        <taxon>Cyprininae</taxon>
        <taxon>Cyprinus</taxon>
    </lineage>
</organism>
<evidence type="ECO:0000313" key="12">
    <source>
        <dbReference type="Proteomes" id="UP000694700"/>
    </source>
</evidence>
<evidence type="ECO:0000256" key="2">
    <source>
        <dbReference type="ARBA" id="ARBA00004245"/>
    </source>
</evidence>
<evidence type="ECO:0000256" key="5">
    <source>
        <dbReference type="ARBA" id="ARBA00022490"/>
    </source>
</evidence>
<dbReference type="AlphaFoldDB" id="A0A8C2BBG3"/>
<keyword evidence="8" id="KW-0206">Cytoskeleton</keyword>
<keyword evidence="4" id="KW-1003">Cell membrane</keyword>
<feature type="compositionally biased region" description="Low complexity" evidence="10">
    <location>
        <begin position="299"/>
        <end position="309"/>
    </location>
</feature>
<dbReference type="GO" id="GO:0005737">
    <property type="term" value="C:cytoplasm"/>
    <property type="evidence" value="ECO:0007669"/>
    <property type="project" value="TreeGrafter"/>
</dbReference>
<feature type="compositionally biased region" description="Basic and acidic residues" evidence="10">
    <location>
        <begin position="318"/>
        <end position="341"/>
    </location>
</feature>
<dbReference type="PROSITE" id="PS00826">
    <property type="entry name" value="MARCKS_1"/>
    <property type="match status" value="1"/>
</dbReference>
<dbReference type="GO" id="GO:0005856">
    <property type="term" value="C:cytoskeleton"/>
    <property type="evidence" value="ECO:0007669"/>
    <property type="project" value="UniProtKB-SubCell"/>
</dbReference>
<dbReference type="PRINTS" id="PR00963">
    <property type="entry name" value="MARCKS"/>
</dbReference>
<dbReference type="Pfam" id="PF02063">
    <property type="entry name" value="MARCKS"/>
    <property type="match status" value="1"/>
</dbReference>
<evidence type="ECO:0000256" key="4">
    <source>
        <dbReference type="ARBA" id="ARBA00022475"/>
    </source>
</evidence>
<reference evidence="11" key="1">
    <citation type="submission" date="2025-08" db="UniProtKB">
        <authorList>
            <consortium name="Ensembl"/>
        </authorList>
    </citation>
    <scope>IDENTIFICATION</scope>
</reference>
<keyword evidence="5" id="KW-0963">Cytoplasm</keyword>
<evidence type="ECO:0000256" key="8">
    <source>
        <dbReference type="ARBA" id="ARBA00023212"/>
    </source>
</evidence>
<dbReference type="PANTHER" id="PTHR14353:SF8">
    <property type="entry name" value="MARCKS-RELATED PROTEIN"/>
    <property type="match status" value="1"/>
</dbReference>
<dbReference type="GO" id="GO:0007015">
    <property type="term" value="P:actin filament organization"/>
    <property type="evidence" value="ECO:0007669"/>
    <property type="project" value="TreeGrafter"/>
</dbReference>
<dbReference type="GO" id="GO:0005516">
    <property type="term" value="F:calmodulin binding"/>
    <property type="evidence" value="ECO:0007669"/>
    <property type="project" value="InterPro"/>
</dbReference>
<feature type="compositionally biased region" description="Basic and acidic residues" evidence="10">
    <location>
        <begin position="205"/>
        <end position="215"/>
    </location>
</feature>
<feature type="region of interest" description="Disordered" evidence="10">
    <location>
        <begin position="170"/>
        <end position="245"/>
    </location>
</feature>
<dbReference type="InterPro" id="IPR002101">
    <property type="entry name" value="MARCKS"/>
</dbReference>
<protein>
    <submittedName>
        <fullName evidence="11">MARCKS-like 1a</fullName>
    </submittedName>
</protein>
<comment type="subcellular location">
    <subcellularLocation>
        <location evidence="1">Cell membrane</location>
        <topology evidence="1">Lipid-anchor</topology>
    </subcellularLocation>
    <subcellularLocation>
        <location evidence="2">Cytoplasm</location>
        <location evidence="2">Cytoskeleton</location>
    </subcellularLocation>
</comment>
<dbReference type="Ensembl" id="ENSCCRT00015120268.1">
    <property type="protein sequence ID" value="ENSCCRP00015116578.1"/>
    <property type="gene ID" value="ENSCCRG00015046037.1"/>
</dbReference>
<keyword evidence="6" id="KW-0519">Myristate</keyword>
<evidence type="ECO:0000256" key="3">
    <source>
        <dbReference type="ARBA" id="ARBA00006456"/>
    </source>
</evidence>
<keyword evidence="9" id="KW-0449">Lipoprotein</keyword>
<evidence type="ECO:0000256" key="1">
    <source>
        <dbReference type="ARBA" id="ARBA00004193"/>
    </source>
</evidence>
<keyword evidence="7" id="KW-0472">Membrane</keyword>
<name>A0A8C2BBG3_CYPCA</name>
<evidence type="ECO:0000256" key="6">
    <source>
        <dbReference type="ARBA" id="ARBA00022707"/>
    </source>
</evidence>
<evidence type="ECO:0000313" key="11">
    <source>
        <dbReference type="Ensembl" id="ENSCCRP00015116578.1"/>
    </source>
</evidence>
<proteinExistence type="inferred from homology"/>
<evidence type="ECO:0000256" key="7">
    <source>
        <dbReference type="ARBA" id="ARBA00023136"/>
    </source>
</evidence>
<dbReference type="GO" id="GO:0005886">
    <property type="term" value="C:plasma membrane"/>
    <property type="evidence" value="ECO:0007669"/>
    <property type="project" value="UniProtKB-SubCell"/>
</dbReference>
<dbReference type="Proteomes" id="UP000694700">
    <property type="component" value="Unplaced"/>
</dbReference>
<dbReference type="GO" id="GO:0007417">
    <property type="term" value="P:central nervous system development"/>
    <property type="evidence" value="ECO:0007669"/>
    <property type="project" value="TreeGrafter"/>
</dbReference>
<evidence type="ECO:0000256" key="9">
    <source>
        <dbReference type="ARBA" id="ARBA00023288"/>
    </source>
</evidence>
<accession>A0A8C2BBG3</accession>
<dbReference type="GO" id="GO:0051015">
    <property type="term" value="F:actin filament binding"/>
    <property type="evidence" value="ECO:0007669"/>
    <property type="project" value="TreeGrafter"/>
</dbReference>
<feature type="region of interest" description="Disordered" evidence="10">
    <location>
        <begin position="257"/>
        <end position="357"/>
    </location>
</feature>
<evidence type="ECO:0000256" key="10">
    <source>
        <dbReference type="SAM" id="MobiDB-lite"/>
    </source>
</evidence>
<feature type="compositionally biased region" description="Basic and acidic residues" evidence="10">
    <location>
        <begin position="228"/>
        <end position="239"/>
    </location>
</feature>
<dbReference type="PANTHER" id="PTHR14353">
    <property type="entry name" value="MYRISTOYLATED ALANINE-RICH C-KINASE SUBSTRATE MARCKS"/>
    <property type="match status" value="1"/>
</dbReference>